<evidence type="ECO:0000313" key="1">
    <source>
        <dbReference type="EMBL" id="CTQ73581.1"/>
    </source>
</evidence>
<gene>
    <name evidence="1" type="ORF">LA5096_03715</name>
</gene>
<dbReference type="EMBL" id="CXWC01000011">
    <property type="protein sequence ID" value="CTQ73581.1"/>
    <property type="molecule type" value="Genomic_DNA"/>
</dbReference>
<sequence length="54" mass="6109">MDAHHEIVVRARQQRRVPIRSGTCNIRAFTPGQGQPVRTELRSAGTGLNRLRFP</sequence>
<name>A0A0M7AG47_9HYPH</name>
<organism evidence="1 2">
    <name type="scientific">Roseibium album</name>
    <dbReference type="NCBI Taxonomy" id="311410"/>
    <lineage>
        <taxon>Bacteria</taxon>
        <taxon>Pseudomonadati</taxon>
        <taxon>Pseudomonadota</taxon>
        <taxon>Alphaproteobacteria</taxon>
        <taxon>Hyphomicrobiales</taxon>
        <taxon>Stappiaceae</taxon>
        <taxon>Roseibium</taxon>
    </lineage>
</organism>
<reference evidence="2" key="1">
    <citation type="submission" date="2015-07" db="EMBL/GenBank/DDBJ databases">
        <authorList>
            <person name="Rodrigo-Torres Lidia"/>
            <person name="Arahal R.David."/>
        </authorList>
    </citation>
    <scope>NUCLEOTIDE SEQUENCE [LARGE SCALE GENOMIC DNA]</scope>
    <source>
        <strain evidence="2">CECT 5096</strain>
    </source>
</reference>
<dbReference type="AlphaFoldDB" id="A0A0M7AG47"/>
<proteinExistence type="predicted"/>
<dbReference type="Proteomes" id="UP000049983">
    <property type="component" value="Unassembled WGS sequence"/>
</dbReference>
<accession>A0A0M7AG47</accession>
<protein>
    <submittedName>
        <fullName evidence="1">Uncharacterized protein</fullName>
    </submittedName>
</protein>
<evidence type="ECO:0000313" key="2">
    <source>
        <dbReference type="Proteomes" id="UP000049983"/>
    </source>
</evidence>
<keyword evidence="2" id="KW-1185">Reference proteome</keyword>